<dbReference type="AlphaFoldDB" id="A0A6V8KA43"/>
<dbReference type="Pfam" id="PF15428">
    <property type="entry name" value="Imm26"/>
    <property type="match status" value="1"/>
</dbReference>
<comment type="caution">
    <text evidence="1">The sequence shown here is derived from an EMBL/GenBank/DDBJ whole genome shotgun (WGS) entry which is preliminary data.</text>
</comment>
<sequence>MARDDEIALDRLTKRQKRPETGDVFRIRLANADYYFGLVLDGDMKVGPLAPGSIAVVVFSGGSASGEPGELDELPDRPLLMPPAIVNQRPWTLGYAEKIGTTDRRPGISLKFVDRGRGKVFDMYGKEVVAVPDDLTGVWGVGNEHTLADKIMASVGNARSYGNRVNPESEREGG</sequence>
<dbReference type="Proteomes" id="UP000482800">
    <property type="component" value="Unassembled WGS sequence"/>
</dbReference>
<reference evidence="1 2" key="2">
    <citation type="submission" date="2020-03" db="EMBL/GenBank/DDBJ databases">
        <authorList>
            <person name="Ichikawa N."/>
            <person name="Kimura A."/>
            <person name="Kitahashi Y."/>
            <person name="Uohara A."/>
        </authorList>
    </citation>
    <scope>NUCLEOTIDE SEQUENCE [LARGE SCALE GENOMIC DNA]</scope>
    <source>
        <strain evidence="1 2">NBRC 108639</strain>
    </source>
</reference>
<dbReference type="EMBL" id="BLPF01000002">
    <property type="protein sequence ID" value="GFJ82093.1"/>
    <property type="molecule type" value="Genomic_DNA"/>
</dbReference>
<dbReference type="InterPro" id="IPR029278">
    <property type="entry name" value="Imm26"/>
</dbReference>
<protein>
    <submittedName>
        <fullName evidence="1">Uncharacterized protein</fullName>
    </submittedName>
</protein>
<proteinExistence type="predicted"/>
<organism evidence="1 2">
    <name type="scientific">Phytohabitans houttuyneae</name>
    <dbReference type="NCBI Taxonomy" id="1076126"/>
    <lineage>
        <taxon>Bacteria</taxon>
        <taxon>Bacillati</taxon>
        <taxon>Actinomycetota</taxon>
        <taxon>Actinomycetes</taxon>
        <taxon>Micromonosporales</taxon>
        <taxon>Micromonosporaceae</taxon>
    </lineage>
</organism>
<reference evidence="1 2" key="1">
    <citation type="submission" date="2020-03" db="EMBL/GenBank/DDBJ databases">
        <title>Whole genome shotgun sequence of Phytohabitans houttuyneae NBRC 108639.</title>
        <authorList>
            <person name="Komaki H."/>
            <person name="Tamura T."/>
        </authorList>
    </citation>
    <scope>NUCLEOTIDE SEQUENCE [LARGE SCALE GENOMIC DNA]</scope>
    <source>
        <strain evidence="1 2">NBRC 108639</strain>
    </source>
</reference>
<accession>A0A6V8KA43</accession>
<keyword evidence="2" id="KW-1185">Reference proteome</keyword>
<name>A0A6V8KA43_9ACTN</name>
<gene>
    <name evidence="1" type="ORF">Phou_062730</name>
</gene>
<dbReference type="RefSeq" id="WP_173062153.1">
    <property type="nucleotide sequence ID" value="NZ_BAABGO010000074.1"/>
</dbReference>
<evidence type="ECO:0000313" key="2">
    <source>
        <dbReference type="Proteomes" id="UP000482800"/>
    </source>
</evidence>
<evidence type="ECO:0000313" key="1">
    <source>
        <dbReference type="EMBL" id="GFJ82093.1"/>
    </source>
</evidence>